<dbReference type="RefSeq" id="WP_050372781.1">
    <property type="nucleotide sequence ID" value="NZ_BCML01000095.1"/>
</dbReference>
<name>A0A0L0K070_9ACTN</name>
<dbReference type="AlphaFoldDB" id="A0A0L0K070"/>
<evidence type="ECO:0000313" key="2">
    <source>
        <dbReference type="Proteomes" id="UP000037151"/>
    </source>
</evidence>
<dbReference type="PATRIC" id="fig|42234.21.peg.5366"/>
<reference evidence="2" key="1">
    <citation type="submission" date="2014-07" db="EMBL/GenBank/DDBJ databases">
        <title>Genome sequencing of plant-pathogenic Streptomyces species.</title>
        <authorList>
            <person name="Harrison J."/>
            <person name="Sapp M."/>
            <person name="Thwaites R."/>
            <person name="Studholme D.J."/>
        </authorList>
    </citation>
    <scope>NUCLEOTIDE SEQUENCE [LARGE SCALE GENOMIC DNA]</scope>
    <source>
        <strain evidence="2">NCPPB 4445</strain>
    </source>
</reference>
<protein>
    <submittedName>
        <fullName evidence="1">Uncharacterized protein</fullName>
    </submittedName>
</protein>
<gene>
    <name evidence="1" type="ORF">IQ63_25965</name>
</gene>
<accession>A0A0L0K070</accession>
<evidence type="ECO:0000313" key="1">
    <source>
        <dbReference type="EMBL" id="KND31462.1"/>
    </source>
</evidence>
<sequence>MDTSTPADGSLSDQEYGLFRDLLRRYCAYEVDQWENLYTETAYGPVYVSFSRALPPGAPHEAYREF</sequence>
<dbReference type="Proteomes" id="UP000037151">
    <property type="component" value="Unassembled WGS sequence"/>
</dbReference>
<organism evidence="1 2">
    <name type="scientific">Streptomyces acidiscabies</name>
    <dbReference type="NCBI Taxonomy" id="42234"/>
    <lineage>
        <taxon>Bacteria</taxon>
        <taxon>Bacillati</taxon>
        <taxon>Actinomycetota</taxon>
        <taxon>Actinomycetes</taxon>
        <taxon>Kitasatosporales</taxon>
        <taxon>Streptomycetaceae</taxon>
        <taxon>Streptomyces</taxon>
    </lineage>
</organism>
<comment type="caution">
    <text evidence="1">The sequence shown here is derived from an EMBL/GenBank/DDBJ whole genome shotgun (WGS) entry which is preliminary data.</text>
</comment>
<dbReference type="OrthoDB" id="4559689at2"/>
<proteinExistence type="predicted"/>
<dbReference type="EMBL" id="JPPY01000148">
    <property type="protein sequence ID" value="KND31462.1"/>
    <property type="molecule type" value="Genomic_DNA"/>
</dbReference>